<dbReference type="Proteomes" id="UP001162501">
    <property type="component" value="Chromosome 2"/>
</dbReference>
<accession>A0AC59YR72</accession>
<sequence>MAQAWRCPSHGSRALPILREGERKGEKLESWRLWQRRLGAPRVPSGPRLLSPARRRQVPRGRGEERAATGTYLSAVRPRGCARGTSARRWGRAALSWSRAGPPARSPLPHHPPPPLGRGRPASDATTGASFPFLTKPSSSEHSEGGAGSPPLGQHCHRDSSRPHVPPLPNLHPFFQWPESQEAPRLPLSIPRPTENQCYFPLAPWSALLLSLILDSLAPTLCPWILLRTLNPQLQESLKSSEQHFQSCSEANTPDSLSRPISDSQDRNKKEASAQSTS</sequence>
<name>A0AC59YR72_RANTA</name>
<proteinExistence type="predicted"/>
<evidence type="ECO:0000313" key="1">
    <source>
        <dbReference type="EMBL" id="CAM9923057.1"/>
    </source>
</evidence>
<protein>
    <submittedName>
        <fullName evidence="1">Uncharacterized protein</fullName>
    </submittedName>
</protein>
<organism evidence="1 2">
    <name type="scientific">Rangifer tarandus platyrhynchus</name>
    <name type="common">Svalbard reindeer</name>
    <dbReference type="NCBI Taxonomy" id="3082113"/>
    <lineage>
        <taxon>Eukaryota</taxon>
        <taxon>Metazoa</taxon>
        <taxon>Chordata</taxon>
        <taxon>Craniata</taxon>
        <taxon>Vertebrata</taxon>
        <taxon>Euteleostomi</taxon>
        <taxon>Mammalia</taxon>
        <taxon>Eutheria</taxon>
        <taxon>Laurasiatheria</taxon>
        <taxon>Artiodactyla</taxon>
        <taxon>Ruminantia</taxon>
        <taxon>Pecora</taxon>
        <taxon>Cervidae</taxon>
        <taxon>Odocoileinae</taxon>
        <taxon>Rangifer</taxon>
    </lineage>
</organism>
<dbReference type="EMBL" id="OX596086">
    <property type="protein sequence ID" value="CAM9923057.1"/>
    <property type="molecule type" value="Genomic_DNA"/>
</dbReference>
<reference evidence="1" key="2">
    <citation type="submission" date="2025-03" db="EMBL/GenBank/DDBJ databases">
        <authorList>
            <consortium name="ELIXIR-Norway"/>
            <consortium name="Elixir Norway"/>
        </authorList>
    </citation>
    <scope>NUCLEOTIDE SEQUENCE</scope>
</reference>
<gene>
    <name evidence="1" type="ORF">MRATA1EN22A_LOCUS9416</name>
</gene>
<reference evidence="1" key="1">
    <citation type="submission" date="2023-05" db="EMBL/GenBank/DDBJ databases">
        <authorList>
            <consortium name="ELIXIR-Norway"/>
        </authorList>
    </citation>
    <scope>NUCLEOTIDE SEQUENCE</scope>
</reference>
<evidence type="ECO:0000313" key="2">
    <source>
        <dbReference type="Proteomes" id="UP001162501"/>
    </source>
</evidence>